<accession>A0ABP4PDZ2</accession>
<evidence type="ECO:0000256" key="1">
    <source>
        <dbReference type="SAM" id="MobiDB-lite"/>
    </source>
</evidence>
<feature type="region of interest" description="Disordered" evidence="1">
    <location>
        <begin position="254"/>
        <end position="283"/>
    </location>
</feature>
<sequence>MTEIAVPRQVLASAARALAHAGRWQDATALLDSAPPGDPLLALTSAQVAVESDWFAGTTTAPQRLAIATRHASSLDDEGRWDLAFAGVRTEYRTVLMTDQADREPATALLHRTATLATTAPDAVRNGWAEMYQGLICDNLLDKPDNAPAHYLVALEAGAADPLLAREALRHLGGHDHDHGDTETALTRWRLATELGAAAGNVPGTLSQQLLLAVATRATGNEAGALTLATEIARWATAIGAPALAAQATAFLDGTDPFAPPPPLATAPTPAPITSQPTPRGTSTATATEAAITGQMHTAPVVVVPFMTAPLATTPRQ</sequence>
<dbReference type="EMBL" id="BAAAQD010000054">
    <property type="protein sequence ID" value="GAA1575164.1"/>
    <property type="molecule type" value="Genomic_DNA"/>
</dbReference>
<dbReference type="RefSeq" id="WP_344515280.1">
    <property type="nucleotide sequence ID" value="NZ_BAAAQD010000054.1"/>
</dbReference>
<feature type="compositionally biased region" description="Low complexity" evidence="1">
    <location>
        <begin position="272"/>
        <end position="283"/>
    </location>
</feature>
<evidence type="ECO:0000313" key="2">
    <source>
        <dbReference type="EMBL" id="GAA1575164.1"/>
    </source>
</evidence>
<dbReference type="Proteomes" id="UP001501470">
    <property type="component" value="Unassembled WGS sequence"/>
</dbReference>
<gene>
    <name evidence="2" type="ORF">GCM10009827_116270</name>
</gene>
<comment type="caution">
    <text evidence="2">The sequence shown here is derived from an EMBL/GenBank/DDBJ whole genome shotgun (WGS) entry which is preliminary data.</text>
</comment>
<keyword evidence="3" id="KW-1185">Reference proteome</keyword>
<name>A0ABP4PDZ2_9ACTN</name>
<reference evidence="3" key="1">
    <citation type="journal article" date="2019" name="Int. J. Syst. Evol. Microbiol.">
        <title>The Global Catalogue of Microorganisms (GCM) 10K type strain sequencing project: providing services to taxonomists for standard genome sequencing and annotation.</title>
        <authorList>
            <consortium name="The Broad Institute Genomics Platform"/>
            <consortium name="The Broad Institute Genome Sequencing Center for Infectious Disease"/>
            <person name="Wu L."/>
            <person name="Ma J."/>
        </authorList>
    </citation>
    <scope>NUCLEOTIDE SEQUENCE [LARGE SCALE GENOMIC DNA]</scope>
    <source>
        <strain evidence="3">JCM 15933</strain>
    </source>
</reference>
<feature type="compositionally biased region" description="Pro residues" evidence="1">
    <location>
        <begin position="258"/>
        <end position="271"/>
    </location>
</feature>
<evidence type="ECO:0000313" key="3">
    <source>
        <dbReference type="Proteomes" id="UP001501470"/>
    </source>
</evidence>
<proteinExistence type="predicted"/>
<protein>
    <submittedName>
        <fullName evidence="2">Uncharacterized protein</fullName>
    </submittedName>
</protein>
<organism evidence="2 3">
    <name type="scientific">Dactylosporangium maewongense</name>
    <dbReference type="NCBI Taxonomy" id="634393"/>
    <lineage>
        <taxon>Bacteria</taxon>
        <taxon>Bacillati</taxon>
        <taxon>Actinomycetota</taxon>
        <taxon>Actinomycetes</taxon>
        <taxon>Micromonosporales</taxon>
        <taxon>Micromonosporaceae</taxon>
        <taxon>Dactylosporangium</taxon>
    </lineage>
</organism>